<evidence type="ECO:0000256" key="3">
    <source>
        <dbReference type="ARBA" id="ARBA00022723"/>
    </source>
</evidence>
<dbReference type="PANTHER" id="PTHR47627:SF1">
    <property type="entry name" value="RUBREDOXIN-1-RELATED"/>
    <property type="match status" value="1"/>
</dbReference>
<dbReference type="Pfam" id="PF00301">
    <property type="entry name" value="Rubredoxin"/>
    <property type="match status" value="1"/>
</dbReference>
<keyword evidence="5" id="KW-0408">Iron</keyword>
<evidence type="ECO:0000313" key="7">
    <source>
        <dbReference type="EMBL" id="NID11007.1"/>
    </source>
</evidence>
<dbReference type="PANTHER" id="PTHR47627">
    <property type="entry name" value="RUBREDOXIN"/>
    <property type="match status" value="1"/>
</dbReference>
<keyword evidence="4" id="KW-0249">Electron transport</keyword>
<keyword evidence="8" id="KW-1185">Reference proteome</keyword>
<sequence>MRDYYTVKINMPAGIVSPAALQVILRAAYEARVRRVRFGARQQLLLVVHYEEMRAFEKTLRQQQIVYELNTDQYPNIISSYCGEEVFRTGSWLREGEYHTILDQFDYQPRLKINLSDSDQSFTPFFTGNLNFIASPEPHFWYLYVRPRQSNTVFQWRDLIYTNDVGRLARQVESAMLNQELTAPDALYTAVMNRETFITQPATQPVQLPEFSLPYYEGFNRYGQRTWLGLYRQDEQFTIDFLLDLCTLCLKTRVGEICVTAWKSLIIKNIAEEDRPAWSMVLGKHNINVRHAANELAWQTEDHTDEGMTIKQRVVRYFEKYDTRTFGLCFGVQTKPKSEVFGSVLIRKRALLRIGTLPLLSVYDLYFTEHFNPNSRTYFLFDKGLLGYSLPFQVHRLCRQFSAQRLKAQYEQMPADEPEATAPAPVQPTLHQCPHCYTAYDPQFGDDRNGIAAGTSFSNVPDSFTCPTCDTPKEEWIAMQEAWMA</sequence>
<proteinExistence type="predicted"/>
<dbReference type="Gene3D" id="2.20.28.10">
    <property type="match status" value="1"/>
</dbReference>
<evidence type="ECO:0000259" key="6">
    <source>
        <dbReference type="PROSITE" id="PS50903"/>
    </source>
</evidence>
<dbReference type="InterPro" id="IPR024935">
    <property type="entry name" value="Rubredoxin_dom"/>
</dbReference>
<comment type="cofactor">
    <cofactor evidence="1">
        <name>Fe(3+)</name>
        <dbReference type="ChEBI" id="CHEBI:29034"/>
    </cofactor>
</comment>
<dbReference type="EMBL" id="WAEL01000004">
    <property type="protein sequence ID" value="NID11007.1"/>
    <property type="molecule type" value="Genomic_DNA"/>
</dbReference>
<organism evidence="7 8">
    <name type="scientific">Fibrivirga algicola</name>
    <dbReference type="NCBI Taxonomy" id="2950420"/>
    <lineage>
        <taxon>Bacteria</taxon>
        <taxon>Pseudomonadati</taxon>
        <taxon>Bacteroidota</taxon>
        <taxon>Cytophagia</taxon>
        <taxon>Cytophagales</taxon>
        <taxon>Spirosomataceae</taxon>
        <taxon>Fibrivirga</taxon>
    </lineage>
</organism>
<dbReference type="InterPro" id="IPR024934">
    <property type="entry name" value="Rubredoxin-like_dom"/>
</dbReference>
<evidence type="ECO:0000256" key="4">
    <source>
        <dbReference type="ARBA" id="ARBA00022982"/>
    </source>
</evidence>
<dbReference type="CDD" id="cd00730">
    <property type="entry name" value="rubredoxin"/>
    <property type="match status" value="1"/>
</dbReference>
<gene>
    <name evidence="7" type="ORF">F7231_12580</name>
</gene>
<evidence type="ECO:0000256" key="2">
    <source>
        <dbReference type="ARBA" id="ARBA00022448"/>
    </source>
</evidence>
<protein>
    <submittedName>
        <fullName evidence="7">Rubredoxin</fullName>
    </submittedName>
</protein>
<evidence type="ECO:0000256" key="1">
    <source>
        <dbReference type="ARBA" id="ARBA00001965"/>
    </source>
</evidence>
<dbReference type="Pfam" id="PF03460">
    <property type="entry name" value="NIR_SIR_ferr"/>
    <property type="match status" value="1"/>
</dbReference>
<dbReference type="Proteomes" id="UP000606008">
    <property type="component" value="Unassembled WGS sequence"/>
</dbReference>
<dbReference type="InterPro" id="IPR005117">
    <property type="entry name" value="NiRdtase/SiRdtase_haem-b_fer"/>
</dbReference>
<feature type="domain" description="Rubredoxin-like" evidence="6">
    <location>
        <begin position="428"/>
        <end position="479"/>
    </location>
</feature>
<keyword evidence="3" id="KW-0479">Metal-binding</keyword>
<accession>A0ABX0QG34</accession>
<evidence type="ECO:0000313" key="8">
    <source>
        <dbReference type="Proteomes" id="UP000606008"/>
    </source>
</evidence>
<evidence type="ECO:0000256" key="5">
    <source>
        <dbReference type="ARBA" id="ARBA00023004"/>
    </source>
</evidence>
<dbReference type="SUPFAM" id="SSF57802">
    <property type="entry name" value="Rubredoxin-like"/>
    <property type="match status" value="1"/>
</dbReference>
<comment type="caution">
    <text evidence="7">The sequence shown here is derived from an EMBL/GenBank/DDBJ whole genome shotgun (WGS) entry which is preliminary data.</text>
</comment>
<dbReference type="RefSeq" id="WP_166692153.1">
    <property type="nucleotide sequence ID" value="NZ_WAEL01000004.1"/>
</dbReference>
<dbReference type="InterPro" id="IPR050526">
    <property type="entry name" value="Rubredoxin_ET"/>
</dbReference>
<reference evidence="7" key="1">
    <citation type="submission" date="2024-05" db="EMBL/GenBank/DDBJ databases">
        <authorList>
            <person name="Jung D.-H."/>
        </authorList>
    </citation>
    <scope>NUCLEOTIDE SEQUENCE</scope>
    <source>
        <strain evidence="7">JA-25</strain>
    </source>
</reference>
<name>A0ABX0QG34_9BACT</name>
<dbReference type="PROSITE" id="PS50903">
    <property type="entry name" value="RUBREDOXIN_LIKE"/>
    <property type="match status" value="1"/>
</dbReference>
<keyword evidence="2" id="KW-0813">Transport</keyword>